<dbReference type="EMBL" id="CAXLJM020000111">
    <property type="protein sequence ID" value="CAL8136508.1"/>
    <property type="molecule type" value="Genomic_DNA"/>
</dbReference>
<comment type="caution">
    <text evidence="3">The sequence shown here is derived from an EMBL/GenBank/DDBJ whole genome shotgun (WGS) entry which is preliminary data.</text>
</comment>
<feature type="region of interest" description="Disordered" evidence="1">
    <location>
        <begin position="115"/>
        <end position="138"/>
    </location>
</feature>
<evidence type="ECO:0000256" key="1">
    <source>
        <dbReference type="SAM" id="MobiDB-lite"/>
    </source>
</evidence>
<feature type="compositionally biased region" description="Polar residues" evidence="1">
    <location>
        <begin position="128"/>
        <end position="138"/>
    </location>
</feature>
<accession>A0ABP1RUY3</accession>
<evidence type="ECO:0000256" key="2">
    <source>
        <dbReference type="SAM" id="Phobius"/>
    </source>
</evidence>
<proteinExistence type="predicted"/>
<name>A0ABP1RUY3_9HEXA</name>
<dbReference type="Proteomes" id="UP001642540">
    <property type="component" value="Unassembled WGS sequence"/>
</dbReference>
<keyword evidence="4" id="KW-1185">Reference proteome</keyword>
<organism evidence="3 4">
    <name type="scientific">Orchesella dallaii</name>
    <dbReference type="NCBI Taxonomy" id="48710"/>
    <lineage>
        <taxon>Eukaryota</taxon>
        <taxon>Metazoa</taxon>
        <taxon>Ecdysozoa</taxon>
        <taxon>Arthropoda</taxon>
        <taxon>Hexapoda</taxon>
        <taxon>Collembola</taxon>
        <taxon>Entomobryomorpha</taxon>
        <taxon>Entomobryoidea</taxon>
        <taxon>Orchesellidae</taxon>
        <taxon>Orchesellinae</taxon>
        <taxon>Orchesella</taxon>
    </lineage>
</organism>
<gene>
    <name evidence="3" type="ORF">ODALV1_LOCUS26476</name>
</gene>
<reference evidence="3 4" key="1">
    <citation type="submission" date="2024-08" db="EMBL/GenBank/DDBJ databases">
        <authorList>
            <person name="Cucini C."/>
            <person name="Frati F."/>
        </authorList>
    </citation>
    <scope>NUCLEOTIDE SEQUENCE [LARGE SCALE GENOMIC DNA]</scope>
</reference>
<keyword evidence="2" id="KW-0472">Membrane</keyword>
<keyword evidence="2" id="KW-0812">Transmembrane</keyword>
<evidence type="ECO:0000313" key="3">
    <source>
        <dbReference type="EMBL" id="CAL8136508.1"/>
    </source>
</evidence>
<keyword evidence="2" id="KW-1133">Transmembrane helix</keyword>
<evidence type="ECO:0000313" key="4">
    <source>
        <dbReference type="Proteomes" id="UP001642540"/>
    </source>
</evidence>
<protein>
    <submittedName>
        <fullName evidence="3">Uncharacterized protein</fullName>
    </submittedName>
</protein>
<sequence length="138" mass="15521">MSRDYKCDTYCPTPCGDYDMDAPNRTECVRAMSFCDCRPFWKTPACWLVTSLSVVLFISITRLIVLWVKKRGRKTATKILDVKRGSVGSISDIAISKKCDDLIVTVSDNQSDKSSVVETDKTVKRQPHISQSTLTDCE</sequence>
<feature type="transmembrane region" description="Helical" evidence="2">
    <location>
        <begin position="47"/>
        <end position="68"/>
    </location>
</feature>